<organism evidence="13 14">
    <name type="scientific">Gryllus longicercus</name>
    <dbReference type="NCBI Taxonomy" id="2509291"/>
    <lineage>
        <taxon>Eukaryota</taxon>
        <taxon>Metazoa</taxon>
        <taxon>Ecdysozoa</taxon>
        <taxon>Arthropoda</taxon>
        <taxon>Hexapoda</taxon>
        <taxon>Insecta</taxon>
        <taxon>Pterygota</taxon>
        <taxon>Neoptera</taxon>
        <taxon>Polyneoptera</taxon>
        <taxon>Orthoptera</taxon>
        <taxon>Ensifera</taxon>
        <taxon>Gryllidea</taxon>
        <taxon>Grylloidea</taxon>
        <taxon>Gryllidae</taxon>
        <taxon>Gryllinae</taxon>
        <taxon>Gryllus</taxon>
    </lineage>
</organism>
<comment type="similarity">
    <text evidence="4">Belongs to the metallo-dependent hydrolases superfamily. HutI family.</text>
</comment>
<accession>A0AAN9VCT4</accession>
<evidence type="ECO:0000256" key="7">
    <source>
        <dbReference type="ARBA" id="ARBA00022723"/>
    </source>
</evidence>
<evidence type="ECO:0000256" key="11">
    <source>
        <dbReference type="ARBA" id="ARBA00023004"/>
    </source>
</evidence>
<dbReference type="Pfam" id="PF01979">
    <property type="entry name" value="Amidohydro_1"/>
    <property type="match status" value="1"/>
</dbReference>
<dbReference type="GO" id="GO:0019556">
    <property type="term" value="P:L-histidine catabolic process to glutamate and formamide"/>
    <property type="evidence" value="ECO:0007669"/>
    <property type="project" value="InterPro"/>
</dbReference>
<evidence type="ECO:0000259" key="12">
    <source>
        <dbReference type="Pfam" id="PF01979"/>
    </source>
</evidence>
<keyword evidence="7" id="KW-0479">Metal-binding</keyword>
<evidence type="ECO:0000256" key="4">
    <source>
        <dbReference type="ARBA" id="ARBA00008002"/>
    </source>
</evidence>
<dbReference type="Gene3D" id="2.30.40.10">
    <property type="entry name" value="Urease, subunit C, domain 1"/>
    <property type="match status" value="1"/>
</dbReference>
<evidence type="ECO:0000313" key="13">
    <source>
        <dbReference type="EMBL" id="KAK7793606.1"/>
    </source>
</evidence>
<comment type="cofactor">
    <cofactor evidence="2">
        <name>Fe(3+)</name>
        <dbReference type="ChEBI" id="CHEBI:29034"/>
    </cofactor>
</comment>
<dbReference type="NCBIfam" id="TIGR01224">
    <property type="entry name" value="hutI"/>
    <property type="match status" value="1"/>
</dbReference>
<evidence type="ECO:0000256" key="8">
    <source>
        <dbReference type="ARBA" id="ARBA00022801"/>
    </source>
</evidence>
<dbReference type="PANTHER" id="PTHR42752:SF1">
    <property type="entry name" value="IMIDAZOLONEPROPIONASE-RELATED"/>
    <property type="match status" value="1"/>
</dbReference>
<dbReference type="EC" id="3.5.2.7" evidence="5"/>
<evidence type="ECO:0000256" key="3">
    <source>
        <dbReference type="ARBA" id="ARBA00004758"/>
    </source>
</evidence>
<dbReference type="InterPro" id="IPR005920">
    <property type="entry name" value="HutI"/>
</dbReference>
<evidence type="ECO:0000256" key="10">
    <source>
        <dbReference type="ARBA" id="ARBA00022833"/>
    </source>
</evidence>
<comment type="catalytic activity">
    <reaction evidence="1">
        <text>4-imidazolone-5-propanoate + H2O = N-formimidoyl-L-glutamate</text>
        <dbReference type="Rhea" id="RHEA:23660"/>
        <dbReference type="ChEBI" id="CHEBI:15377"/>
        <dbReference type="ChEBI" id="CHEBI:58928"/>
        <dbReference type="ChEBI" id="CHEBI:77893"/>
        <dbReference type="EC" id="3.5.2.7"/>
    </reaction>
</comment>
<dbReference type="SUPFAM" id="SSF51556">
    <property type="entry name" value="Metallo-dependent hydrolases"/>
    <property type="match status" value="1"/>
</dbReference>
<keyword evidence="9" id="KW-0369">Histidine metabolism</keyword>
<evidence type="ECO:0000256" key="5">
    <source>
        <dbReference type="ARBA" id="ARBA00012864"/>
    </source>
</evidence>
<dbReference type="GO" id="GO:0005737">
    <property type="term" value="C:cytoplasm"/>
    <property type="evidence" value="ECO:0007669"/>
    <property type="project" value="InterPro"/>
</dbReference>
<keyword evidence="8" id="KW-0378">Hydrolase</keyword>
<evidence type="ECO:0000256" key="9">
    <source>
        <dbReference type="ARBA" id="ARBA00022808"/>
    </source>
</evidence>
<dbReference type="GO" id="GO:0046872">
    <property type="term" value="F:metal ion binding"/>
    <property type="evidence" value="ECO:0007669"/>
    <property type="project" value="UniProtKB-KW"/>
</dbReference>
<keyword evidence="10" id="KW-0862">Zinc</keyword>
<dbReference type="InterPro" id="IPR011059">
    <property type="entry name" value="Metal-dep_hydrolase_composite"/>
</dbReference>
<comment type="caution">
    <text evidence="13">The sequence shown here is derived from an EMBL/GenBank/DDBJ whole genome shotgun (WGS) entry which is preliminary data.</text>
</comment>
<dbReference type="InterPro" id="IPR006680">
    <property type="entry name" value="Amidohydro-rel"/>
</dbReference>
<dbReference type="SUPFAM" id="SSF51338">
    <property type="entry name" value="Composite domain of metallo-dependent hydrolases"/>
    <property type="match status" value="1"/>
</dbReference>
<feature type="domain" description="Amidohydrolase-related" evidence="12">
    <location>
        <begin position="83"/>
        <end position="427"/>
    </location>
</feature>
<dbReference type="Gene3D" id="3.20.20.140">
    <property type="entry name" value="Metal-dependent hydrolases"/>
    <property type="match status" value="1"/>
</dbReference>
<evidence type="ECO:0000256" key="1">
    <source>
        <dbReference type="ARBA" id="ARBA00000853"/>
    </source>
</evidence>
<reference evidence="13 14" key="1">
    <citation type="submission" date="2024-03" db="EMBL/GenBank/DDBJ databases">
        <title>The genome assembly and annotation of the cricket Gryllus longicercus Weissman &amp; Gray.</title>
        <authorList>
            <person name="Szrajer S."/>
            <person name="Gray D."/>
            <person name="Ylla G."/>
        </authorList>
    </citation>
    <scope>NUCLEOTIDE SEQUENCE [LARGE SCALE GENOMIC DNA]</scope>
    <source>
        <strain evidence="13">DAG 2021-001</strain>
        <tissue evidence="13">Whole body minus gut</tissue>
    </source>
</reference>
<dbReference type="PANTHER" id="PTHR42752">
    <property type="entry name" value="IMIDAZOLONEPROPIONASE"/>
    <property type="match status" value="1"/>
</dbReference>
<dbReference type="GO" id="GO:0050480">
    <property type="term" value="F:imidazolonepropionase activity"/>
    <property type="evidence" value="ECO:0007669"/>
    <property type="project" value="UniProtKB-EC"/>
</dbReference>
<dbReference type="HAMAP" id="MF_00372">
    <property type="entry name" value="HutI"/>
    <property type="match status" value="1"/>
</dbReference>
<gene>
    <name evidence="13" type="ORF">R5R35_011117</name>
</gene>
<dbReference type="AlphaFoldDB" id="A0AAN9VCT4"/>
<dbReference type="EMBL" id="JAZDUA010000371">
    <property type="protein sequence ID" value="KAK7793606.1"/>
    <property type="molecule type" value="Genomic_DNA"/>
</dbReference>
<dbReference type="FunFam" id="3.20.20.140:FF:000007">
    <property type="entry name" value="Imidazolonepropionase"/>
    <property type="match status" value="1"/>
</dbReference>
<name>A0AAN9VCT4_9ORTH</name>
<dbReference type="InterPro" id="IPR032466">
    <property type="entry name" value="Metal_Hydrolase"/>
</dbReference>
<sequence length="438" mass="47036">MRLLVHSARQLALVTGAGGAAAAAGPLVGPAMHAIAVLESDAGLALVADESGRIEEFGNNTEIMKKWQDTSFDEVVDANGMCVIPGFIDAHTHPIWSGDRINEFIMKLEGATYMDIHKKGGGIYSTVRNTKNASDEELYVSLKSRLTRMMHAGTTVVECKSGYGLDVNSEIRLLKILQKAKEEHPLDISITFCGAHAIPEGMNSTEAVDAVVNDQIPAVKEMKQNGTLNVENIDVFCEKGVFNVEESRKILTAGKNIGLRVNFHGDELCALGSAEMGAQLNATAISHLEEISAEGIAAMANSGVVAVILPTTAFIMHLKPPPVRQLISHGVPVALGTDFNPNAYCLAMPLVMHLACIHLGMTVNEALVASTLNAAASLGRSATNGSIQKGKWADFVIVNAPRWEHIIYQYGAHSHLIYAVIKDGKVVYKNKEFSRSTV</sequence>
<evidence type="ECO:0000256" key="6">
    <source>
        <dbReference type="ARBA" id="ARBA00013406"/>
    </source>
</evidence>
<evidence type="ECO:0000256" key="2">
    <source>
        <dbReference type="ARBA" id="ARBA00001965"/>
    </source>
</evidence>
<dbReference type="Proteomes" id="UP001378592">
    <property type="component" value="Unassembled WGS sequence"/>
</dbReference>
<proteinExistence type="inferred from homology"/>
<protein>
    <recommendedName>
        <fullName evidence="6">Probable imidazolonepropionase</fullName>
        <ecNumber evidence="5">3.5.2.7</ecNumber>
    </recommendedName>
</protein>
<dbReference type="CDD" id="cd01296">
    <property type="entry name" value="Imidazolone-5PH"/>
    <property type="match status" value="1"/>
</dbReference>
<keyword evidence="14" id="KW-1185">Reference proteome</keyword>
<comment type="pathway">
    <text evidence="3">Amino-acid degradation; L-histidine degradation into L-glutamate; N-formimidoyl-L-glutamate from L-histidine: step 3/3.</text>
</comment>
<keyword evidence="11" id="KW-0408">Iron</keyword>
<evidence type="ECO:0000313" key="14">
    <source>
        <dbReference type="Proteomes" id="UP001378592"/>
    </source>
</evidence>